<dbReference type="Gene3D" id="3.30.2020.10">
    <property type="entry name" value="NE0471-like N-terminal domain"/>
    <property type="match status" value="1"/>
</dbReference>
<dbReference type="eggNOG" id="COG1396">
    <property type="taxonomic scope" value="Bacteria"/>
</dbReference>
<evidence type="ECO:0000313" key="1">
    <source>
        <dbReference type="EMBL" id="KDB51608.1"/>
    </source>
</evidence>
<gene>
    <name evidence="1" type="ORF">X805_28080</name>
</gene>
<dbReference type="AlphaFoldDB" id="A0A059KKJ0"/>
<dbReference type="RefSeq" id="WP_037483140.1">
    <property type="nucleotide sequence ID" value="NZ_AZRA01000073.1"/>
</dbReference>
<sequence>MHWDVKTVKPLPEYRLYVEIEDGRRGIFDMKPYLERGVFRELKDERYFRRVGILYGAVTWPHEQDIAPETLLAEMMPVHDTRQSQV</sequence>
<accession>A0A059KKJ0</accession>
<evidence type="ECO:0000313" key="2">
    <source>
        <dbReference type="Proteomes" id="UP000026714"/>
    </source>
</evidence>
<name>A0A059KKJ0_9BURK</name>
<keyword evidence="2" id="KW-1185">Reference proteome</keyword>
<dbReference type="Pfam" id="PF10387">
    <property type="entry name" value="DUF2442"/>
    <property type="match status" value="1"/>
</dbReference>
<dbReference type="InterPro" id="IPR036782">
    <property type="entry name" value="NE0471-like_N"/>
</dbReference>
<dbReference type="STRING" id="34103.SAMN05421778_109127"/>
<dbReference type="Proteomes" id="UP000026714">
    <property type="component" value="Unassembled WGS sequence"/>
</dbReference>
<evidence type="ECO:0008006" key="3">
    <source>
        <dbReference type="Google" id="ProtNLM"/>
    </source>
</evidence>
<protein>
    <recommendedName>
        <fullName evidence="3">DUF2442 domain-containing protein</fullName>
    </recommendedName>
</protein>
<proteinExistence type="predicted"/>
<organism evidence="1 2">
    <name type="scientific">Sphaerotilus natans subsp. natans DSM 6575</name>
    <dbReference type="NCBI Taxonomy" id="1286631"/>
    <lineage>
        <taxon>Bacteria</taxon>
        <taxon>Pseudomonadati</taxon>
        <taxon>Pseudomonadota</taxon>
        <taxon>Betaproteobacteria</taxon>
        <taxon>Burkholderiales</taxon>
        <taxon>Sphaerotilaceae</taxon>
        <taxon>Sphaerotilus</taxon>
    </lineage>
</organism>
<dbReference type="EMBL" id="AZRA01000073">
    <property type="protein sequence ID" value="KDB51608.1"/>
    <property type="molecule type" value="Genomic_DNA"/>
</dbReference>
<dbReference type="InterPro" id="IPR018841">
    <property type="entry name" value="DUF2442"/>
</dbReference>
<dbReference type="SUPFAM" id="SSF143880">
    <property type="entry name" value="NE0471 N-terminal domain-like"/>
    <property type="match status" value="1"/>
</dbReference>
<comment type="caution">
    <text evidence="1">The sequence shown here is derived from an EMBL/GenBank/DDBJ whole genome shotgun (WGS) entry which is preliminary data.</text>
</comment>
<dbReference type="PATRIC" id="fig|1286631.3.peg.2745"/>
<reference evidence="1 2" key="1">
    <citation type="journal article" date="2014" name="FEMS Microbiol. Ecol.">
        <title>Sphaerotilus natans encrusted with nanoball-shaped Fe(III) oxide minerals formed by nitrate-reducing mixotrophic Fe(II) oxidation.</title>
        <authorList>
            <person name="Park S."/>
            <person name="Kim D.H."/>
            <person name="Lee J.H."/>
            <person name="Hur H.G."/>
        </authorList>
    </citation>
    <scope>NUCLEOTIDE SEQUENCE [LARGE SCALE GENOMIC DNA]</scope>
    <source>
        <strain evidence="1 2">DSM 6575</strain>
    </source>
</reference>